<evidence type="ECO:0000259" key="1">
    <source>
        <dbReference type="Pfam" id="PF00144"/>
    </source>
</evidence>
<protein>
    <submittedName>
        <fullName evidence="3">Class A beta-lactamase-related serine hydrolase</fullName>
    </submittedName>
</protein>
<dbReference type="Proteomes" id="UP000261166">
    <property type="component" value="Unassembled WGS sequence"/>
</dbReference>
<comment type="caution">
    <text evidence="3">The sequence shown here is derived from an EMBL/GenBank/DDBJ whole genome shotgun (WGS) entry which is preliminary data.</text>
</comment>
<reference evidence="3 5" key="1">
    <citation type="submission" date="2018-08" db="EMBL/GenBank/DDBJ databases">
        <title>A genome reference for cultivated species of the human gut microbiota.</title>
        <authorList>
            <person name="Zou Y."/>
            <person name="Xue W."/>
            <person name="Luo G."/>
        </authorList>
    </citation>
    <scope>NUCLEOTIDE SEQUENCE [LARGE SCALE GENOMIC DNA]</scope>
    <source>
        <strain evidence="3 5">AF26-4BH</strain>
        <strain evidence="2">TF05-5AC</strain>
    </source>
</reference>
<organism evidence="3 5">
    <name type="scientific">Eisenbergiella massiliensis</name>
    <dbReference type="NCBI Taxonomy" id="1720294"/>
    <lineage>
        <taxon>Bacteria</taxon>
        <taxon>Bacillati</taxon>
        <taxon>Bacillota</taxon>
        <taxon>Clostridia</taxon>
        <taxon>Lachnospirales</taxon>
        <taxon>Lachnospiraceae</taxon>
        <taxon>Eisenbergiella</taxon>
    </lineage>
</organism>
<dbReference type="AlphaFoldDB" id="A0A3E3J516"/>
<dbReference type="PANTHER" id="PTHR43283:SF7">
    <property type="entry name" value="BETA-LACTAMASE-RELATED DOMAIN-CONTAINING PROTEIN"/>
    <property type="match status" value="1"/>
</dbReference>
<keyword evidence="3" id="KW-0378">Hydrolase</keyword>
<dbReference type="InterPro" id="IPR050789">
    <property type="entry name" value="Diverse_Enzym_Activities"/>
</dbReference>
<dbReference type="EMBL" id="QVLU01000001">
    <property type="protein sequence ID" value="RGE74414.1"/>
    <property type="molecule type" value="Genomic_DNA"/>
</dbReference>
<dbReference type="EMBL" id="QVLV01000004">
    <property type="protein sequence ID" value="RGE62573.1"/>
    <property type="molecule type" value="Genomic_DNA"/>
</dbReference>
<proteinExistence type="predicted"/>
<dbReference type="InterPro" id="IPR012338">
    <property type="entry name" value="Beta-lactam/transpept-like"/>
</dbReference>
<dbReference type="GeneID" id="97986870"/>
<gene>
    <name evidence="3" type="ORF">DWY69_00095</name>
    <name evidence="2" type="ORF">DXC51_08255</name>
</gene>
<evidence type="ECO:0000313" key="5">
    <source>
        <dbReference type="Proteomes" id="UP000261166"/>
    </source>
</evidence>
<sequence>MIIKGTADCIPEEAGYDSGRIAVLNGHFLRMIEKKEIEGAAYCISRRGKIIACNSMGTAHYFDGPGDMRPDTVHGIASISKTFTAAAVMKLAEDGLLRLDMRVGDILPQFAAAPFDQITLFHLLTHTSGLQPDGGCFPEEDSPSPWAYIEEAAKNWKAGEKFDWLTPALSCGMRREPGKEWQYCSFGFAVLGAVIGKVSGMKAEDYIDENILKPLGLQDTFFLPAKADKIKRINLLAEEEKEEIERMADSSSQIPTVWEQIPQTGGGLFSTPCDLIRFANMMLGMGTWNGVRILGRKTVEKMTASSLFQVPDYCWGANEPDRKYAIGFDRREGPGFHYSKGTYMHEGSGSCSLVIDPQEQLAAAWFVPFRPGEWYAEGLWNVSNIIWSGL</sequence>
<dbReference type="SUPFAM" id="SSF56601">
    <property type="entry name" value="beta-lactamase/transpeptidase-like"/>
    <property type="match status" value="1"/>
</dbReference>
<feature type="domain" description="Beta-lactamase-related" evidence="1">
    <location>
        <begin position="32"/>
        <end position="367"/>
    </location>
</feature>
<dbReference type="Gene3D" id="3.40.710.10">
    <property type="entry name" value="DD-peptidase/beta-lactamase superfamily"/>
    <property type="match status" value="1"/>
</dbReference>
<evidence type="ECO:0000313" key="4">
    <source>
        <dbReference type="Proteomes" id="UP000260812"/>
    </source>
</evidence>
<dbReference type="OrthoDB" id="9797709at2"/>
<evidence type="ECO:0000313" key="3">
    <source>
        <dbReference type="EMBL" id="RGE74414.1"/>
    </source>
</evidence>
<dbReference type="GO" id="GO:0016787">
    <property type="term" value="F:hydrolase activity"/>
    <property type="evidence" value="ECO:0007669"/>
    <property type="project" value="UniProtKB-KW"/>
</dbReference>
<dbReference type="Pfam" id="PF00144">
    <property type="entry name" value="Beta-lactamase"/>
    <property type="match status" value="1"/>
</dbReference>
<evidence type="ECO:0000313" key="2">
    <source>
        <dbReference type="EMBL" id="RGE62573.1"/>
    </source>
</evidence>
<dbReference type="InterPro" id="IPR001466">
    <property type="entry name" value="Beta-lactam-related"/>
</dbReference>
<name>A0A3E3J516_9FIRM</name>
<dbReference type="Proteomes" id="UP000260812">
    <property type="component" value="Unassembled WGS sequence"/>
</dbReference>
<accession>A0A3E3J516</accession>
<keyword evidence="4" id="KW-1185">Reference proteome</keyword>
<dbReference type="RefSeq" id="WP_025489343.1">
    <property type="nucleotide sequence ID" value="NZ_CALBAU010000110.1"/>
</dbReference>
<dbReference type="PANTHER" id="PTHR43283">
    <property type="entry name" value="BETA-LACTAMASE-RELATED"/>
    <property type="match status" value="1"/>
</dbReference>